<keyword evidence="1" id="KW-0863">Zinc-finger</keyword>
<feature type="domain" description="C2H2-type" evidence="3">
    <location>
        <begin position="397"/>
        <end position="424"/>
    </location>
</feature>
<dbReference type="PANTHER" id="PTHR46869:SF6">
    <property type="entry name" value="C2H2-TYPE DOMAIN-CONTAINING PROTEIN"/>
    <property type="match status" value="1"/>
</dbReference>
<name>A0A1S4DPL6_TOBAC</name>
<dbReference type="Proteomes" id="UP000790787">
    <property type="component" value="Chromosome 22"/>
</dbReference>
<feature type="domain" description="C2H2-type" evidence="3">
    <location>
        <begin position="9"/>
        <end position="31"/>
    </location>
</feature>
<feature type="compositionally biased region" description="Basic and acidic residues" evidence="2">
    <location>
        <begin position="245"/>
        <end position="267"/>
    </location>
</feature>
<keyword evidence="1" id="KW-0862">Zinc</keyword>
<gene>
    <name evidence="5" type="primary">LOC107832070</name>
</gene>
<dbReference type="OMA" id="AIKFECP"/>
<dbReference type="KEGG" id="nta:107832070"/>
<dbReference type="STRING" id="4097.A0A1S4DPL6"/>
<dbReference type="PaxDb" id="4097-A0A1S4DPL6"/>
<feature type="region of interest" description="Disordered" evidence="2">
    <location>
        <begin position="220"/>
        <end position="267"/>
    </location>
</feature>
<dbReference type="GeneID" id="107832070"/>
<keyword evidence="1" id="KW-0479">Metal-binding</keyword>
<dbReference type="PROSITE" id="PS00028">
    <property type="entry name" value="ZINC_FINGER_C2H2_1"/>
    <property type="match status" value="4"/>
</dbReference>
<evidence type="ECO:0000256" key="2">
    <source>
        <dbReference type="SAM" id="MobiDB-lite"/>
    </source>
</evidence>
<proteinExistence type="predicted"/>
<dbReference type="OrthoDB" id="9451254at2759"/>
<dbReference type="InterPro" id="IPR036236">
    <property type="entry name" value="Znf_C2H2_sf"/>
</dbReference>
<dbReference type="InterPro" id="IPR013087">
    <property type="entry name" value="Znf_C2H2_type"/>
</dbReference>
<dbReference type="SUPFAM" id="SSF57667">
    <property type="entry name" value="beta-beta-alpha zinc fingers"/>
    <property type="match status" value="2"/>
</dbReference>
<organism evidence="4 5">
    <name type="scientific">Nicotiana tabacum</name>
    <name type="common">Common tobacco</name>
    <dbReference type="NCBI Taxonomy" id="4097"/>
    <lineage>
        <taxon>Eukaryota</taxon>
        <taxon>Viridiplantae</taxon>
        <taxon>Streptophyta</taxon>
        <taxon>Embryophyta</taxon>
        <taxon>Tracheophyta</taxon>
        <taxon>Spermatophyta</taxon>
        <taxon>Magnoliopsida</taxon>
        <taxon>eudicotyledons</taxon>
        <taxon>Gunneridae</taxon>
        <taxon>Pentapetalae</taxon>
        <taxon>asterids</taxon>
        <taxon>lamiids</taxon>
        <taxon>Solanales</taxon>
        <taxon>Solanaceae</taxon>
        <taxon>Nicotianoideae</taxon>
        <taxon>Nicotianeae</taxon>
        <taxon>Nicotiana</taxon>
    </lineage>
</organism>
<feature type="domain" description="C2H2-type" evidence="3">
    <location>
        <begin position="83"/>
        <end position="110"/>
    </location>
</feature>
<dbReference type="GO" id="GO:0008270">
    <property type="term" value="F:zinc ion binding"/>
    <property type="evidence" value="ECO:0007669"/>
    <property type="project" value="UniProtKB-KW"/>
</dbReference>
<evidence type="ECO:0000313" key="5">
    <source>
        <dbReference type="RefSeq" id="XP_016515360.1"/>
    </source>
</evidence>
<keyword evidence="4" id="KW-1185">Reference proteome</keyword>
<feature type="domain" description="C2H2-type" evidence="3">
    <location>
        <begin position="319"/>
        <end position="346"/>
    </location>
</feature>
<sequence length="482" mass="54584">MKEDQELKYVCKFCNKSFPCGRSLGGHMRSHLINSSFDQTKKKLPSIEASSPIADYGLRENPKKASKFAESSEDTNLVPNQIKVCKECGKSFQSWKALFGHMKCHSEKIISYMNSTVEEDSWNNDANYAIHKQVMDIQSDTETATPNKKKRSSRKIKRYITTTTSSTVTEIEQEQEEVAMSLIILSKDSGNWVGLNLFTDENGSKISKCKDGELVKLKKVKNGKPEQGESSKSNARALRIPRNGYKMDKSEESDDKQKKIKEDKENRFEESQIEVHYKLDKGSYSKKRNFEMNECDISVDSNTKKLRDHDSDSEKKIKFECTTCNKSFYSYQALGGHRASHKRTKGCENITIAIEHTQNQAADNKLTNTKNSSNDSTIDEFGEKVETSSVSKKLKGYECPICFKIFQSGQALGGHKRSHLIAKAKSNNQAVILQKPTPEIRDFLDLNLPAPVEEESSEHVGFQTWWIGSSHKHEQLVGLISN</sequence>
<dbReference type="SMART" id="SM00355">
    <property type="entry name" value="ZnF_C2H2"/>
    <property type="match status" value="4"/>
</dbReference>
<accession>A0A1S4DPL6</accession>
<evidence type="ECO:0000259" key="3">
    <source>
        <dbReference type="PROSITE" id="PS50157"/>
    </source>
</evidence>
<protein>
    <submittedName>
        <fullName evidence="5">Uncharacterized protein LOC107832070 isoform X1</fullName>
    </submittedName>
    <submittedName>
        <fullName evidence="5">Zinc finger protein ZAT9 isoform X1</fullName>
    </submittedName>
</protein>
<dbReference type="RefSeq" id="XP_016515360.1">
    <property type="nucleotide sequence ID" value="XM_016659874.2"/>
</dbReference>
<dbReference type="PROSITE" id="PS50157">
    <property type="entry name" value="ZINC_FINGER_C2H2_2"/>
    <property type="match status" value="4"/>
</dbReference>
<dbReference type="AlphaFoldDB" id="A0A1S4DPL6"/>
<dbReference type="Pfam" id="PF13912">
    <property type="entry name" value="zf-C2H2_6"/>
    <property type="match status" value="4"/>
</dbReference>
<reference evidence="5" key="2">
    <citation type="submission" date="2025-08" db="UniProtKB">
        <authorList>
            <consortium name="RefSeq"/>
        </authorList>
    </citation>
    <scope>IDENTIFICATION</scope>
    <source>
        <tissue evidence="5">Leaf</tissue>
    </source>
</reference>
<reference evidence="4" key="1">
    <citation type="journal article" date="2014" name="Nat. Commun.">
        <title>The tobacco genome sequence and its comparison with those of tomato and potato.</title>
        <authorList>
            <person name="Sierro N."/>
            <person name="Battey J.N."/>
            <person name="Ouadi S."/>
            <person name="Bakaher N."/>
            <person name="Bovet L."/>
            <person name="Willig A."/>
            <person name="Goepfert S."/>
            <person name="Peitsch M.C."/>
            <person name="Ivanov N.V."/>
        </authorList>
    </citation>
    <scope>NUCLEOTIDE SEQUENCE [LARGE SCALE GENOMIC DNA]</scope>
</reference>
<evidence type="ECO:0000256" key="1">
    <source>
        <dbReference type="PROSITE-ProRule" id="PRU00042"/>
    </source>
</evidence>
<dbReference type="RefSeq" id="XP_016515360.1">
    <property type="nucleotide sequence ID" value="XM_016659874.1"/>
</dbReference>
<evidence type="ECO:0000313" key="4">
    <source>
        <dbReference type="Proteomes" id="UP000790787"/>
    </source>
</evidence>
<dbReference type="PANTHER" id="PTHR46869">
    <property type="entry name" value="C2H2-LIKE ZINC FINGER PROTEIN"/>
    <property type="match status" value="1"/>
</dbReference>
<dbReference type="Gene3D" id="3.30.160.60">
    <property type="entry name" value="Classic Zinc Finger"/>
    <property type="match status" value="2"/>
</dbReference>